<dbReference type="RefSeq" id="WP_376999190.1">
    <property type="nucleotide sequence ID" value="NZ_JBHSQE010000001.1"/>
</dbReference>
<dbReference type="SUPFAM" id="SSF55729">
    <property type="entry name" value="Acyl-CoA N-acyltransferases (Nat)"/>
    <property type="match status" value="1"/>
</dbReference>
<proteinExistence type="predicted"/>
<keyword evidence="3" id="KW-1185">Reference proteome</keyword>
<sequence>MKLIAPTVALHDSWLRAWEEWGTLDQDGAATHWARDLDLRDPADFATWVERLNSDVVPEGYVADSNFWMVEGDEYLGAIQLRHTINSPALAELYGHIGYGVRPSARGRGLAREALREVLTVAYDLGLHRVLLCCRVDNAASISVIRACGGVLEHVRPVDEFARSHGVTTPMCQFWLETAS</sequence>
<name>A0ABW1Q854_9CORY</name>
<dbReference type="InterPro" id="IPR016181">
    <property type="entry name" value="Acyl_CoA_acyltransferase"/>
</dbReference>
<dbReference type="Pfam" id="PF13302">
    <property type="entry name" value="Acetyltransf_3"/>
    <property type="match status" value="1"/>
</dbReference>
<dbReference type="InterPro" id="IPR000182">
    <property type="entry name" value="GNAT_dom"/>
</dbReference>
<comment type="caution">
    <text evidence="2">The sequence shown here is derived from an EMBL/GenBank/DDBJ whole genome shotgun (WGS) entry which is preliminary data.</text>
</comment>
<dbReference type="PANTHER" id="PTHR39173:SF1">
    <property type="entry name" value="ACETYLTRANSFERASE"/>
    <property type="match status" value="1"/>
</dbReference>
<reference evidence="3" key="1">
    <citation type="journal article" date="2019" name="Int. J. Syst. Evol. Microbiol.">
        <title>The Global Catalogue of Microorganisms (GCM) 10K type strain sequencing project: providing services to taxonomists for standard genome sequencing and annotation.</title>
        <authorList>
            <consortium name="The Broad Institute Genomics Platform"/>
            <consortium name="The Broad Institute Genome Sequencing Center for Infectious Disease"/>
            <person name="Wu L."/>
            <person name="Ma J."/>
        </authorList>
    </citation>
    <scope>NUCLEOTIDE SEQUENCE [LARGE SCALE GENOMIC DNA]</scope>
    <source>
        <strain evidence="3">CCUG 51943</strain>
    </source>
</reference>
<feature type="domain" description="N-acetyltransferase" evidence="1">
    <location>
        <begin position="19"/>
        <end position="176"/>
    </location>
</feature>
<dbReference type="EMBL" id="JBHSQE010000001">
    <property type="protein sequence ID" value="MFC6145489.1"/>
    <property type="molecule type" value="Genomic_DNA"/>
</dbReference>
<protein>
    <submittedName>
        <fullName evidence="2">GNAT family N-acetyltransferase</fullName>
    </submittedName>
</protein>
<dbReference type="PROSITE" id="PS51186">
    <property type="entry name" value="GNAT"/>
    <property type="match status" value="1"/>
</dbReference>
<dbReference type="PANTHER" id="PTHR39173">
    <property type="entry name" value="ACETYLTRANSFERASE"/>
    <property type="match status" value="1"/>
</dbReference>
<dbReference type="Proteomes" id="UP001596244">
    <property type="component" value="Unassembled WGS sequence"/>
</dbReference>
<organism evidence="2 3">
    <name type="scientific">Corynebacterium nasicanis</name>
    <dbReference type="NCBI Taxonomy" id="1448267"/>
    <lineage>
        <taxon>Bacteria</taxon>
        <taxon>Bacillati</taxon>
        <taxon>Actinomycetota</taxon>
        <taxon>Actinomycetes</taxon>
        <taxon>Mycobacteriales</taxon>
        <taxon>Corynebacteriaceae</taxon>
        <taxon>Corynebacterium</taxon>
    </lineage>
</organism>
<dbReference type="Gene3D" id="3.40.630.30">
    <property type="match status" value="1"/>
</dbReference>
<dbReference type="CDD" id="cd04301">
    <property type="entry name" value="NAT_SF"/>
    <property type="match status" value="1"/>
</dbReference>
<gene>
    <name evidence="2" type="ORF">ACFPUZ_01515</name>
</gene>
<evidence type="ECO:0000313" key="3">
    <source>
        <dbReference type="Proteomes" id="UP001596244"/>
    </source>
</evidence>
<accession>A0ABW1Q854</accession>
<evidence type="ECO:0000313" key="2">
    <source>
        <dbReference type="EMBL" id="MFC6145489.1"/>
    </source>
</evidence>
<evidence type="ECO:0000259" key="1">
    <source>
        <dbReference type="PROSITE" id="PS51186"/>
    </source>
</evidence>